<feature type="domain" description="LysM" evidence="2">
    <location>
        <begin position="216"/>
        <end position="260"/>
    </location>
</feature>
<feature type="domain" description="LysM" evidence="2">
    <location>
        <begin position="82"/>
        <end position="125"/>
    </location>
</feature>
<dbReference type="Pfam" id="PF01476">
    <property type="entry name" value="LysM"/>
    <property type="match status" value="4"/>
</dbReference>
<dbReference type="InterPro" id="IPR023346">
    <property type="entry name" value="Lysozyme-like_dom_sf"/>
</dbReference>
<feature type="compositionally biased region" description="Polar residues" evidence="1">
    <location>
        <begin position="331"/>
        <end position="348"/>
    </location>
</feature>
<dbReference type="SUPFAM" id="SSF54106">
    <property type="entry name" value="LysM domain"/>
    <property type="match status" value="3"/>
</dbReference>
<feature type="compositionally biased region" description="Low complexity" evidence="1">
    <location>
        <begin position="261"/>
        <end position="284"/>
    </location>
</feature>
<reference evidence="3 4" key="1">
    <citation type="submission" date="2021-03" db="EMBL/GenBank/DDBJ databases">
        <title>Sequencing the genomes of 1000 actinobacteria strains.</title>
        <authorList>
            <person name="Klenk H.-P."/>
        </authorList>
    </citation>
    <scope>NUCLEOTIDE SEQUENCE [LARGE SCALE GENOMIC DNA]</scope>
    <source>
        <strain evidence="3 4">DSM 15454</strain>
    </source>
</reference>
<dbReference type="InterPro" id="IPR008258">
    <property type="entry name" value="Transglycosylase_SLT_dom_1"/>
</dbReference>
<comment type="caution">
    <text evidence="3">The sequence shown here is derived from an EMBL/GenBank/DDBJ whole genome shotgun (WGS) entry which is preliminary data.</text>
</comment>
<dbReference type="Gene3D" id="1.10.530.10">
    <property type="match status" value="1"/>
</dbReference>
<evidence type="ECO:0000313" key="4">
    <source>
        <dbReference type="Proteomes" id="UP000766570"/>
    </source>
</evidence>
<sequence length="509" mass="52315">MSLAHNNRVRAIGSAVATVAIPAVVLGSLALPAEAAPLPTRDALAPKAATPAMVKAAEARISAHLVASHVPGSVIPLTKKSGTVTVKQNDTLSHISVRTGVSVSELKKINKLSSDLIKPGDVLRLGGSDARAASPKASTNNARTSAKPAQTYKVADGDVMGAIATKLGVSLDEVRDSAGNPAKDTIYVGQVLHFGSKGSSSPSKSAPKGNGASAHGTYTVKSGDTPSMIAIRHNMSVSAFMKLNDLSNGDIIRPGDKLKISGAPAAQSSPKASAAPKAPSGGSSYTVVSGDTLGHIALKTGTPLNTILRLNPSVTYSTVLQIGRTLKVNGNGASSPKSSSDVNPTSSKPLVGNTFLGRTYKSDVVGSANDNKRELLSRNLPSPAAMQAMVASTARQMGVDPSLAQAHAFQESGFRMNAVSPANAVGVMQVIPAAGEWASGLVGRKLDLLDPQDNVTAGVAIIRAHQRSAPSIELGIAYYYQGAAGVKRNGMYADTKNYVASILAHRKKF</sequence>
<evidence type="ECO:0000256" key="1">
    <source>
        <dbReference type="SAM" id="MobiDB-lite"/>
    </source>
</evidence>
<feature type="compositionally biased region" description="Polar residues" evidence="1">
    <location>
        <begin position="136"/>
        <end position="148"/>
    </location>
</feature>
<name>A0ABS4WGN4_9MICC</name>
<dbReference type="RefSeq" id="WP_209908918.1">
    <property type="nucleotide sequence ID" value="NZ_BAAAMI010000018.1"/>
</dbReference>
<feature type="domain" description="LysM" evidence="2">
    <location>
        <begin position="150"/>
        <end position="194"/>
    </location>
</feature>
<dbReference type="CDD" id="cd00118">
    <property type="entry name" value="LysM"/>
    <property type="match status" value="4"/>
</dbReference>
<dbReference type="CDD" id="cd00254">
    <property type="entry name" value="LT-like"/>
    <property type="match status" value="1"/>
</dbReference>
<dbReference type="PROSITE" id="PS51782">
    <property type="entry name" value="LYSM"/>
    <property type="match status" value="4"/>
</dbReference>
<feature type="region of interest" description="Disordered" evidence="1">
    <location>
        <begin position="327"/>
        <end position="353"/>
    </location>
</feature>
<feature type="region of interest" description="Disordered" evidence="1">
    <location>
        <begin position="261"/>
        <end position="285"/>
    </location>
</feature>
<proteinExistence type="predicted"/>
<protein>
    <submittedName>
        <fullName evidence="3">LysM repeat protein</fullName>
    </submittedName>
</protein>
<gene>
    <name evidence="3" type="ORF">JOF46_003278</name>
</gene>
<feature type="region of interest" description="Disordered" evidence="1">
    <location>
        <begin position="196"/>
        <end position="224"/>
    </location>
</feature>
<evidence type="ECO:0000313" key="3">
    <source>
        <dbReference type="EMBL" id="MBP2375366.1"/>
    </source>
</evidence>
<dbReference type="Proteomes" id="UP000766570">
    <property type="component" value="Unassembled WGS sequence"/>
</dbReference>
<dbReference type="SMART" id="SM00257">
    <property type="entry name" value="LysM"/>
    <property type="match status" value="4"/>
</dbReference>
<dbReference type="EMBL" id="JAGIOE010000001">
    <property type="protein sequence ID" value="MBP2375366.1"/>
    <property type="molecule type" value="Genomic_DNA"/>
</dbReference>
<evidence type="ECO:0000259" key="2">
    <source>
        <dbReference type="PROSITE" id="PS51782"/>
    </source>
</evidence>
<dbReference type="SUPFAM" id="SSF53955">
    <property type="entry name" value="Lysozyme-like"/>
    <property type="match status" value="1"/>
</dbReference>
<organism evidence="3 4">
    <name type="scientific">Paeniglutamicibacter psychrophenolicus</name>
    <dbReference type="NCBI Taxonomy" id="257454"/>
    <lineage>
        <taxon>Bacteria</taxon>
        <taxon>Bacillati</taxon>
        <taxon>Actinomycetota</taxon>
        <taxon>Actinomycetes</taxon>
        <taxon>Micrococcales</taxon>
        <taxon>Micrococcaceae</taxon>
        <taxon>Paeniglutamicibacter</taxon>
    </lineage>
</organism>
<feature type="region of interest" description="Disordered" evidence="1">
    <location>
        <begin position="128"/>
        <end position="148"/>
    </location>
</feature>
<dbReference type="Gene3D" id="3.10.350.10">
    <property type="entry name" value="LysM domain"/>
    <property type="match status" value="4"/>
</dbReference>
<dbReference type="Pfam" id="PF01464">
    <property type="entry name" value="SLT"/>
    <property type="match status" value="1"/>
</dbReference>
<keyword evidence="4" id="KW-1185">Reference proteome</keyword>
<accession>A0ABS4WGN4</accession>
<dbReference type="InterPro" id="IPR018392">
    <property type="entry name" value="LysM"/>
</dbReference>
<feature type="domain" description="LysM" evidence="2">
    <location>
        <begin position="283"/>
        <end position="328"/>
    </location>
</feature>
<dbReference type="PANTHER" id="PTHR33734:SF22">
    <property type="entry name" value="MEMBRANE-BOUND LYTIC MUREIN TRANSGLYCOSYLASE D"/>
    <property type="match status" value="1"/>
</dbReference>
<feature type="compositionally biased region" description="Low complexity" evidence="1">
    <location>
        <begin position="196"/>
        <end position="209"/>
    </location>
</feature>
<dbReference type="PANTHER" id="PTHR33734">
    <property type="entry name" value="LYSM DOMAIN-CONTAINING GPI-ANCHORED PROTEIN 2"/>
    <property type="match status" value="1"/>
</dbReference>
<dbReference type="InterPro" id="IPR036779">
    <property type="entry name" value="LysM_dom_sf"/>
</dbReference>